<keyword evidence="1 2" id="KW-0808">Transferase</keyword>
<dbReference type="RefSeq" id="WP_369602779.1">
    <property type="nucleotide sequence ID" value="NZ_CP154858.1"/>
</dbReference>
<dbReference type="KEGG" id="tcd:AAIA72_07485"/>
<dbReference type="InterPro" id="IPR029063">
    <property type="entry name" value="SAM-dependent_MTases_sf"/>
</dbReference>
<reference evidence="2" key="1">
    <citation type="submission" date="2024-05" db="EMBL/GenBank/DDBJ databases">
        <title>Genome sequencing of novel strain.</title>
        <authorList>
            <person name="Ganbat D."/>
            <person name="Ganbat S."/>
            <person name="Lee S.-J."/>
        </authorList>
    </citation>
    <scope>NUCLEOTIDE SEQUENCE</scope>
    <source>
        <strain evidence="2">SMD15-11</strain>
    </source>
</reference>
<evidence type="ECO:0000313" key="2">
    <source>
        <dbReference type="EMBL" id="XDT73800.1"/>
    </source>
</evidence>
<feature type="binding site" evidence="1">
    <location>
        <position position="174"/>
    </location>
    <ligand>
        <name>S-adenosyl-L-methionine</name>
        <dbReference type="ChEBI" id="CHEBI:59789"/>
    </ligand>
</feature>
<accession>A0AB39V0T2</accession>
<organism evidence="2">
    <name type="scientific">Thermohahella caldifontis</name>
    <dbReference type="NCBI Taxonomy" id="3142973"/>
    <lineage>
        <taxon>Bacteria</taxon>
        <taxon>Pseudomonadati</taxon>
        <taxon>Pseudomonadota</taxon>
        <taxon>Gammaproteobacteria</taxon>
        <taxon>Oceanospirillales</taxon>
        <taxon>Hahellaceae</taxon>
        <taxon>Thermohahella</taxon>
    </lineage>
</organism>
<name>A0AB39V0T2_9GAMM</name>
<comment type="similarity">
    <text evidence="1">Belongs to the methyltransferase superfamily. RsmJ family.</text>
</comment>
<dbReference type="AlphaFoldDB" id="A0AB39V0T2"/>
<protein>
    <recommendedName>
        <fullName evidence="1">Ribosomal RNA small subunit methyltransferase J</fullName>
        <ecNumber evidence="1">2.1.1.242</ecNumber>
    </recommendedName>
    <alternativeName>
        <fullName evidence="1">16S rRNA m2G1516 methyltransferase</fullName>
    </alternativeName>
    <alternativeName>
        <fullName evidence="1">rRNA (guanine-N(2)-)-methyltransferase</fullName>
    </alternativeName>
</protein>
<sequence length="254" mass="27899">MTLPLIWRCTPAGQARLAELGLKCSPDCDGMPVPEGPHLVCAVDADIRLIWAGEKGPNPLVVDFTQGKMGYRQRVRGRERLLDAVRPRQSAGSWQVLDATGGLGRDAWMMAAEGMQVWLVERHPVLHAMLADGLARAAEDPAYREIASRIRLIHGEAQTLLEDATQSWDVVYLDPMFPPREKSAAVKKDMQFLHALLGAGDSDSDALLAPARCRARHNVVVKRPRHAPFLGGLAPHHQIAGKRGRFDVYTGLAN</sequence>
<dbReference type="EC" id="2.1.1.242" evidence="1"/>
<dbReference type="Pfam" id="PF04445">
    <property type="entry name" value="SAM_MT"/>
    <property type="match status" value="1"/>
</dbReference>
<keyword evidence="1 2" id="KW-0489">Methyltransferase</keyword>
<dbReference type="GO" id="GO:0008990">
    <property type="term" value="F:rRNA (guanine-N2-)-methyltransferase activity"/>
    <property type="evidence" value="ECO:0007669"/>
    <property type="project" value="UniProtKB-UniRule"/>
</dbReference>
<proteinExistence type="inferred from homology"/>
<dbReference type="InterPro" id="IPR007536">
    <property type="entry name" value="16SrRNA_methylTrfase_J"/>
</dbReference>
<dbReference type="EMBL" id="CP154858">
    <property type="protein sequence ID" value="XDT73800.1"/>
    <property type="molecule type" value="Genomic_DNA"/>
</dbReference>
<feature type="binding site" evidence="1">
    <location>
        <begin position="121"/>
        <end position="122"/>
    </location>
    <ligand>
        <name>S-adenosyl-L-methionine</name>
        <dbReference type="ChEBI" id="CHEBI:59789"/>
    </ligand>
</feature>
<comment type="catalytic activity">
    <reaction evidence="1">
        <text>guanosine(1516) in 16S rRNA + S-adenosyl-L-methionine = N(2)-methylguanosine(1516) in 16S rRNA + S-adenosyl-L-homocysteine + H(+)</text>
        <dbReference type="Rhea" id="RHEA:43220"/>
        <dbReference type="Rhea" id="RHEA-COMP:10412"/>
        <dbReference type="Rhea" id="RHEA-COMP:10413"/>
        <dbReference type="ChEBI" id="CHEBI:15378"/>
        <dbReference type="ChEBI" id="CHEBI:57856"/>
        <dbReference type="ChEBI" id="CHEBI:59789"/>
        <dbReference type="ChEBI" id="CHEBI:74269"/>
        <dbReference type="ChEBI" id="CHEBI:74481"/>
        <dbReference type="EC" id="2.1.1.242"/>
    </reaction>
</comment>
<dbReference type="CDD" id="cd02440">
    <property type="entry name" value="AdoMet_MTases"/>
    <property type="match status" value="1"/>
</dbReference>
<keyword evidence="1" id="KW-0949">S-adenosyl-L-methionine</keyword>
<dbReference type="PANTHER" id="PTHR36112">
    <property type="entry name" value="RIBOSOMAL RNA SMALL SUBUNIT METHYLTRANSFERASE J"/>
    <property type="match status" value="1"/>
</dbReference>
<dbReference type="PANTHER" id="PTHR36112:SF1">
    <property type="entry name" value="RIBOSOMAL RNA SMALL SUBUNIT METHYLTRANSFERASE J"/>
    <property type="match status" value="1"/>
</dbReference>
<dbReference type="HAMAP" id="MF_01523">
    <property type="entry name" value="16SrRNA_methyltr_J"/>
    <property type="match status" value="1"/>
</dbReference>
<comment type="subcellular location">
    <subcellularLocation>
        <location evidence="1">Cytoplasm</location>
    </subcellularLocation>
</comment>
<comment type="function">
    <text evidence="1">Specifically methylates the guanosine in position 1516 of 16S rRNA.</text>
</comment>
<feature type="binding site" evidence="1">
    <location>
        <begin position="105"/>
        <end position="106"/>
    </location>
    <ligand>
        <name>S-adenosyl-L-methionine</name>
        <dbReference type="ChEBI" id="CHEBI:59789"/>
    </ligand>
</feature>
<dbReference type="Gene3D" id="3.40.50.150">
    <property type="entry name" value="Vaccinia Virus protein VP39"/>
    <property type="match status" value="1"/>
</dbReference>
<gene>
    <name evidence="1" type="primary">rsmJ</name>
    <name evidence="2" type="ORF">AAIA72_07485</name>
</gene>
<keyword evidence="1" id="KW-0963">Cytoplasm</keyword>
<keyword evidence="1" id="KW-0698">rRNA processing</keyword>
<evidence type="ECO:0000256" key="1">
    <source>
        <dbReference type="HAMAP-Rule" id="MF_01523"/>
    </source>
</evidence>
<dbReference type="SUPFAM" id="SSF53335">
    <property type="entry name" value="S-adenosyl-L-methionine-dependent methyltransferases"/>
    <property type="match status" value="1"/>
</dbReference>
<comment type="caution">
    <text evidence="1">Lacks conserved residue(s) required for the propagation of feature annotation.</text>
</comment>
<dbReference type="GO" id="GO:0005737">
    <property type="term" value="C:cytoplasm"/>
    <property type="evidence" value="ECO:0007669"/>
    <property type="project" value="UniProtKB-SubCell"/>
</dbReference>